<feature type="region of interest" description="Disordered" evidence="1">
    <location>
        <begin position="157"/>
        <end position="206"/>
    </location>
</feature>
<dbReference type="EMBL" id="UGEB01000001">
    <property type="protein sequence ID" value="STK41184.1"/>
    <property type="molecule type" value="Genomic_DNA"/>
</dbReference>
<name>A0A376ZI06_ECOLX</name>
<protein>
    <submittedName>
        <fullName evidence="2">Phage terminase, endonuclease small subunit M</fullName>
    </submittedName>
</protein>
<dbReference type="AlphaFoldDB" id="A0A376ZI06"/>
<evidence type="ECO:0000313" key="2">
    <source>
        <dbReference type="EMBL" id="STK41184.1"/>
    </source>
</evidence>
<dbReference type="InterPro" id="IPR010270">
    <property type="entry name" value="Phage_P2_GpM"/>
</dbReference>
<feature type="compositionally biased region" description="Basic residues" evidence="1">
    <location>
        <begin position="170"/>
        <end position="187"/>
    </location>
</feature>
<reference evidence="2 3" key="1">
    <citation type="submission" date="2018-06" db="EMBL/GenBank/DDBJ databases">
        <authorList>
            <consortium name="Pathogen Informatics"/>
            <person name="Doyle S."/>
        </authorList>
    </citation>
    <scope>NUCLEOTIDE SEQUENCE [LARGE SCALE GENOMIC DNA]</scope>
    <source>
        <strain evidence="2 3">NCTC8179</strain>
    </source>
</reference>
<dbReference type="GO" id="GO:0004519">
    <property type="term" value="F:endonuclease activity"/>
    <property type="evidence" value="ECO:0007669"/>
    <property type="project" value="UniProtKB-KW"/>
</dbReference>
<accession>A0A376ZI06</accession>
<organism evidence="2 3">
    <name type="scientific">Escherichia coli</name>
    <dbReference type="NCBI Taxonomy" id="562"/>
    <lineage>
        <taxon>Bacteria</taxon>
        <taxon>Pseudomonadati</taxon>
        <taxon>Pseudomonadota</taxon>
        <taxon>Gammaproteobacteria</taxon>
        <taxon>Enterobacterales</taxon>
        <taxon>Enterobacteriaceae</taxon>
        <taxon>Escherichia</taxon>
    </lineage>
</organism>
<dbReference type="Proteomes" id="UP000255543">
    <property type="component" value="Unassembled WGS sequence"/>
</dbReference>
<dbReference type="GO" id="GO:0003677">
    <property type="term" value="F:DNA binding"/>
    <property type="evidence" value="ECO:0007669"/>
    <property type="project" value="InterPro"/>
</dbReference>
<keyword evidence="2" id="KW-0255">Endonuclease</keyword>
<feature type="compositionally biased region" description="Basic residues" evidence="1">
    <location>
        <begin position="195"/>
        <end position="206"/>
    </location>
</feature>
<evidence type="ECO:0000256" key="1">
    <source>
        <dbReference type="SAM" id="MobiDB-lite"/>
    </source>
</evidence>
<proteinExistence type="predicted"/>
<keyword evidence="2" id="KW-0378">Hydrolase</keyword>
<dbReference type="Pfam" id="PF05944">
    <property type="entry name" value="Phage_term_smal"/>
    <property type="match status" value="1"/>
</dbReference>
<evidence type="ECO:0000313" key="3">
    <source>
        <dbReference type="Proteomes" id="UP000255543"/>
    </source>
</evidence>
<keyword evidence="2" id="KW-0540">Nuclease</keyword>
<gene>
    <name evidence="2" type="primary">M_2</name>
    <name evidence="2" type="ORF">NCTC8179_00005</name>
</gene>
<sequence length="206" mass="22805">MPDFSGWIEGTLEADGGQQDEVIATLMVWAIDCGDLPLALRIGAYVVRHNLIMPDNFGRTAATVLTEEICNPVLTQAGADADADLSAFIEPLDTLRKIVTDQDMPDEVRAKLCKACAFARRGLTDADNMALSLKLLREAMHLNPNAGVKREIATLSRALKKPIPQPHQKTPAHSRRRTKAAKVKRQRGSLQHEKPPRRRRRSAVND</sequence>